<feature type="transmembrane region" description="Helical" evidence="1">
    <location>
        <begin position="27"/>
        <end position="47"/>
    </location>
</feature>
<gene>
    <name evidence="2" type="ORF">ACFSQZ_08070</name>
</gene>
<sequence length="377" mass="42503">MKSMILIPTYLWKNTFKRWLENPISPLSKLLVSTILSLLALLILIFFSETKEQLYKRLKSSGTYDYHLVERVAPEDSLVRIQQNFKEEKLWKDIFGSEKIHTYRQTSPILRWNDTTLPVLIYSLNQENEEIPLNDQIQFLTTSPNKYGPYQICKSNNIQLIAKTSYLGEQAANTLNLSRIVKVPIEIFPQLASAGFFIRTDAHFDSTEEVKMFDSLITSYFAAENIDIQTISAISLLQEIKALNSLQDRIRIGIVVTCGLISALIIGTIAVLEYHSESYLLALLRSFGVPSFILLLHAFIENIIVVGLGVLVTSFVWKPIYGTISSQINDFQLSNAQSITLPLFDIQIIIMAAGLGVSLAMIPVAFGLRKPPGLILQ</sequence>
<feature type="transmembrane region" description="Helical" evidence="1">
    <location>
        <begin position="344"/>
        <end position="368"/>
    </location>
</feature>
<accession>A0ABW5E1F3</accession>
<keyword evidence="1" id="KW-0472">Membrane</keyword>
<evidence type="ECO:0000313" key="2">
    <source>
        <dbReference type="EMBL" id="MFD2276422.1"/>
    </source>
</evidence>
<dbReference type="EMBL" id="JBHUJC010000024">
    <property type="protein sequence ID" value="MFD2276422.1"/>
    <property type="molecule type" value="Genomic_DNA"/>
</dbReference>
<name>A0ABW5E1F3_9BACT</name>
<organism evidence="2 3">
    <name type="scientific">Rubritalea spongiae</name>
    <dbReference type="NCBI Taxonomy" id="430797"/>
    <lineage>
        <taxon>Bacteria</taxon>
        <taxon>Pseudomonadati</taxon>
        <taxon>Verrucomicrobiota</taxon>
        <taxon>Verrucomicrobiia</taxon>
        <taxon>Verrucomicrobiales</taxon>
        <taxon>Rubritaleaceae</taxon>
        <taxon>Rubritalea</taxon>
    </lineage>
</organism>
<keyword evidence="1" id="KW-0812">Transmembrane</keyword>
<keyword evidence="1" id="KW-1133">Transmembrane helix</keyword>
<evidence type="ECO:0000256" key="1">
    <source>
        <dbReference type="SAM" id="Phobius"/>
    </source>
</evidence>
<protein>
    <recommendedName>
        <fullName evidence="4">ABC transporter permease</fullName>
    </recommendedName>
</protein>
<evidence type="ECO:0008006" key="4">
    <source>
        <dbReference type="Google" id="ProtNLM"/>
    </source>
</evidence>
<proteinExistence type="predicted"/>
<feature type="transmembrane region" description="Helical" evidence="1">
    <location>
        <begin position="303"/>
        <end position="324"/>
    </location>
</feature>
<reference evidence="3" key="1">
    <citation type="journal article" date="2019" name="Int. J. Syst. Evol. Microbiol.">
        <title>The Global Catalogue of Microorganisms (GCM) 10K type strain sequencing project: providing services to taxonomists for standard genome sequencing and annotation.</title>
        <authorList>
            <consortium name="The Broad Institute Genomics Platform"/>
            <consortium name="The Broad Institute Genome Sequencing Center for Infectious Disease"/>
            <person name="Wu L."/>
            <person name="Ma J."/>
        </authorList>
    </citation>
    <scope>NUCLEOTIDE SEQUENCE [LARGE SCALE GENOMIC DNA]</scope>
    <source>
        <strain evidence="3">JCM 16545</strain>
    </source>
</reference>
<feature type="transmembrane region" description="Helical" evidence="1">
    <location>
        <begin position="278"/>
        <end position="296"/>
    </location>
</feature>
<dbReference type="Proteomes" id="UP001597297">
    <property type="component" value="Unassembled WGS sequence"/>
</dbReference>
<comment type="caution">
    <text evidence="2">The sequence shown here is derived from an EMBL/GenBank/DDBJ whole genome shotgun (WGS) entry which is preliminary data.</text>
</comment>
<dbReference type="RefSeq" id="WP_377094125.1">
    <property type="nucleotide sequence ID" value="NZ_JBHSJM010000001.1"/>
</dbReference>
<keyword evidence="3" id="KW-1185">Reference proteome</keyword>
<evidence type="ECO:0000313" key="3">
    <source>
        <dbReference type="Proteomes" id="UP001597297"/>
    </source>
</evidence>
<feature type="transmembrane region" description="Helical" evidence="1">
    <location>
        <begin position="250"/>
        <end position="272"/>
    </location>
</feature>